<evidence type="ECO:0000256" key="9">
    <source>
        <dbReference type="SAM" id="SignalP"/>
    </source>
</evidence>
<reference evidence="11 12" key="1">
    <citation type="submission" date="2020-01" db="EMBL/GenBank/DDBJ databases">
        <title>Genomes of bacteria type strains.</title>
        <authorList>
            <person name="Chen J."/>
            <person name="Zhu S."/>
            <person name="Chen J."/>
        </authorList>
    </citation>
    <scope>NUCLEOTIDE SEQUENCE [LARGE SCALE GENOMIC DNA]</scope>
    <source>
        <strain evidence="11 12">KCTC 52919</strain>
    </source>
</reference>
<keyword evidence="2" id="KW-0645">Protease</keyword>
<evidence type="ECO:0000256" key="3">
    <source>
        <dbReference type="ARBA" id="ARBA00022723"/>
    </source>
</evidence>
<comment type="cofactor">
    <cofactor evidence="1">
        <name>Zn(2+)</name>
        <dbReference type="ChEBI" id="CHEBI:29105"/>
    </cofactor>
</comment>
<keyword evidence="7" id="KW-0175">Coiled coil</keyword>
<keyword evidence="5" id="KW-0862">Zinc</keyword>
<dbReference type="Gene3D" id="2.70.70.10">
    <property type="entry name" value="Glucose Permease (Domain IIA)"/>
    <property type="match status" value="1"/>
</dbReference>
<evidence type="ECO:0000256" key="1">
    <source>
        <dbReference type="ARBA" id="ARBA00001947"/>
    </source>
</evidence>
<gene>
    <name evidence="11" type="ORF">GTW51_12755</name>
</gene>
<evidence type="ECO:0000256" key="6">
    <source>
        <dbReference type="ARBA" id="ARBA00023049"/>
    </source>
</evidence>
<evidence type="ECO:0000256" key="7">
    <source>
        <dbReference type="SAM" id="Coils"/>
    </source>
</evidence>
<evidence type="ECO:0000256" key="5">
    <source>
        <dbReference type="ARBA" id="ARBA00022833"/>
    </source>
</evidence>
<feature type="coiled-coil region" evidence="7">
    <location>
        <begin position="231"/>
        <end position="347"/>
    </location>
</feature>
<comment type="caution">
    <text evidence="11">The sequence shown here is derived from an EMBL/GenBank/DDBJ whole genome shotgun (WGS) entry which is preliminary data.</text>
</comment>
<keyword evidence="6" id="KW-0482">Metalloprotease</keyword>
<sequence length="594" mass="63344">MARQPAAGRRKGWRRNSLAVLALAGTLLTPLPGQALPEADDAASRQTAAVDPIRVGAVERSRSATLAQERQKTAADLAAVSQRIELSEETIRSLDSEIAALSEDREKIRTAMIEAAEAQKRASRQLDATEGRIDALAVQEVTIKASLRERRGVLAEVLGALERMGRKPPPALLVKPQDALGSVRSAILLGAVVPAIRSETEILLADLRELAEVRASIAAETTRFASELTRYREEEARLAKLSAEKQRLEARSRDRRAAEASRVAELASKATDLEGLISSLEGDLERVRAEEEAARVAEIERREAERVAELARRDAERLEAQRLAEEAEATRLAAIEAERRAAEAETTRLAAMRDAAQQRAAAETENAEETIVADSLVAEAPVEPPAAAPAPPRALAEAPAPAVADAEEELQVAALEPSAAPSAASAPGYDIASLRRDLARLEPAAAFSTMKGRLSLPVAGKLLIGFGDRDDIGRQTTGASFGARPGDVVTSPADASVLYSGPFRSYGQLLILDAGDGYHVVLAGMERIDVESGQFVSAGEPVASMGAKRIASVAVAEFGASEPALYVEFRKDGKPVDPSPWWMDEPSGRTKNDS</sequence>
<keyword evidence="4" id="KW-0378">Hydrolase</keyword>
<dbReference type="InterPro" id="IPR050570">
    <property type="entry name" value="Cell_wall_metabolism_enzyme"/>
</dbReference>
<dbReference type="PANTHER" id="PTHR21666:SF288">
    <property type="entry name" value="CELL DIVISION PROTEIN YTFB"/>
    <property type="match status" value="1"/>
</dbReference>
<evidence type="ECO:0000256" key="2">
    <source>
        <dbReference type="ARBA" id="ARBA00022670"/>
    </source>
</evidence>
<protein>
    <submittedName>
        <fullName evidence="11">Peptidoglycan DD-metalloendopeptidase family protein</fullName>
    </submittedName>
</protein>
<organism evidence="11 12">
    <name type="scientific">Aurantimonas aggregata</name>
    <dbReference type="NCBI Taxonomy" id="2047720"/>
    <lineage>
        <taxon>Bacteria</taxon>
        <taxon>Pseudomonadati</taxon>
        <taxon>Pseudomonadota</taxon>
        <taxon>Alphaproteobacteria</taxon>
        <taxon>Hyphomicrobiales</taxon>
        <taxon>Aurantimonadaceae</taxon>
        <taxon>Aurantimonas</taxon>
    </lineage>
</organism>
<feature type="signal peptide" evidence="9">
    <location>
        <begin position="1"/>
        <end position="35"/>
    </location>
</feature>
<dbReference type="GO" id="GO:0004222">
    <property type="term" value="F:metalloendopeptidase activity"/>
    <property type="evidence" value="ECO:0007669"/>
    <property type="project" value="TreeGrafter"/>
</dbReference>
<keyword evidence="12" id="KW-1185">Reference proteome</keyword>
<evidence type="ECO:0000259" key="10">
    <source>
        <dbReference type="Pfam" id="PF01551"/>
    </source>
</evidence>
<feature type="chain" id="PRO_5026938903" evidence="9">
    <location>
        <begin position="36"/>
        <end position="594"/>
    </location>
</feature>
<dbReference type="Proteomes" id="UP000476332">
    <property type="component" value="Unassembled WGS sequence"/>
</dbReference>
<accession>A0A6L9MIB5</accession>
<evidence type="ECO:0000313" key="12">
    <source>
        <dbReference type="Proteomes" id="UP000476332"/>
    </source>
</evidence>
<keyword evidence="9" id="KW-0732">Signal</keyword>
<keyword evidence="3" id="KW-0479">Metal-binding</keyword>
<dbReference type="InterPro" id="IPR011055">
    <property type="entry name" value="Dup_hybrid_motif"/>
</dbReference>
<dbReference type="RefSeq" id="WP_163044321.1">
    <property type="nucleotide sequence ID" value="NZ_JAAAMJ010000009.1"/>
</dbReference>
<dbReference type="GO" id="GO:0046872">
    <property type="term" value="F:metal ion binding"/>
    <property type="evidence" value="ECO:0007669"/>
    <property type="project" value="UniProtKB-KW"/>
</dbReference>
<dbReference type="InterPro" id="IPR016047">
    <property type="entry name" value="M23ase_b-sheet_dom"/>
</dbReference>
<evidence type="ECO:0000313" key="11">
    <source>
        <dbReference type="EMBL" id="NDV87569.1"/>
    </source>
</evidence>
<dbReference type="PANTHER" id="PTHR21666">
    <property type="entry name" value="PEPTIDASE-RELATED"/>
    <property type="match status" value="1"/>
</dbReference>
<evidence type="ECO:0000256" key="4">
    <source>
        <dbReference type="ARBA" id="ARBA00022801"/>
    </source>
</evidence>
<name>A0A6L9MIB5_9HYPH</name>
<dbReference type="Pfam" id="PF01551">
    <property type="entry name" value="Peptidase_M23"/>
    <property type="match status" value="1"/>
</dbReference>
<dbReference type="CDD" id="cd12797">
    <property type="entry name" value="M23_peptidase"/>
    <property type="match status" value="1"/>
</dbReference>
<feature type="coiled-coil region" evidence="7">
    <location>
        <begin position="77"/>
        <end position="121"/>
    </location>
</feature>
<dbReference type="AlphaFoldDB" id="A0A6L9MIB5"/>
<proteinExistence type="predicted"/>
<feature type="region of interest" description="Disordered" evidence="8">
    <location>
        <begin position="571"/>
        <end position="594"/>
    </location>
</feature>
<evidence type="ECO:0000256" key="8">
    <source>
        <dbReference type="SAM" id="MobiDB-lite"/>
    </source>
</evidence>
<dbReference type="GO" id="GO:0006508">
    <property type="term" value="P:proteolysis"/>
    <property type="evidence" value="ECO:0007669"/>
    <property type="project" value="UniProtKB-KW"/>
</dbReference>
<dbReference type="EMBL" id="JAAAMJ010000009">
    <property type="protein sequence ID" value="NDV87569.1"/>
    <property type="molecule type" value="Genomic_DNA"/>
</dbReference>
<feature type="domain" description="M23ase beta-sheet core" evidence="10">
    <location>
        <begin position="476"/>
        <end position="578"/>
    </location>
</feature>
<dbReference type="SUPFAM" id="SSF51261">
    <property type="entry name" value="Duplicated hybrid motif"/>
    <property type="match status" value="1"/>
</dbReference>